<keyword evidence="7 8" id="KW-0472">Membrane</keyword>
<keyword evidence="6 8" id="KW-1133">Transmembrane helix</keyword>
<dbReference type="SUPFAM" id="SSF53474">
    <property type="entry name" value="alpha/beta-Hydrolases"/>
    <property type="match status" value="1"/>
</dbReference>
<dbReference type="PANTHER" id="PTHR33559:SF1">
    <property type="entry name" value="PROTEASOME ASSEMBLY CHAPERONE 4"/>
    <property type="match status" value="1"/>
</dbReference>
<dbReference type="InterPro" id="IPR009580">
    <property type="entry name" value="GPI_biosynthesis_protein_Pig-F"/>
</dbReference>
<dbReference type="Gene3D" id="3.40.50.1820">
    <property type="entry name" value="alpha/beta hydrolase"/>
    <property type="match status" value="1"/>
</dbReference>
<sequence length="538" mass="60483">MAQDTPFTTYNESQPYASQTYYFQVTLLGKRSLMLWVGEGDEAILGELAMALPSKGNMPPATTLLGSSAEIAQNLAKRMAYRYAKQFYVSINLSASDKQQVDPYLIHFIEKTLSNLVARIERRLPQSLVPLQRTDGPWNFIQHPLPVLEVTCLVLAVAASLGYAFAAGLKCPDQRVFPALLTTVAGIMFVHFMTVLFGAAFFKGSYGTMLFASHLAILTILPLAVYWDLDVDRWLNVLVLWQCADTLDVALLLQTWMHVLGAWLGAVVIPLDWDRAWQVWPIPCVLGTSFGNLLVTILLLACWIAKIDLMSLVSTSQKVKSDVWQGWQDHLATLGYESTALELKHNYNPPSTGEEWIQGRVHELAQWMRKDMAFFPPILIAHGLEAITACKYVESNPVSALVLLSPFTTEGLRSQFLARYKCNQWEHDTHKDFATQFSHALTSRKELPSLQDVSAATVPLSIYKDIQPTTFEPFFPILMCTSHGDKFVPPDDIERYHALAGQVDEETVKSVGHLDIFEHAEQQDMLHKVVQWLDECGF</sequence>
<dbReference type="GO" id="GO:0043248">
    <property type="term" value="P:proteasome assembly"/>
    <property type="evidence" value="ECO:0007669"/>
    <property type="project" value="InterPro"/>
</dbReference>
<keyword evidence="4 8" id="KW-0812">Transmembrane</keyword>
<evidence type="ECO:0000256" key="1">
    <source>
        <dbReference type="ARBA" id="ARBA00004477"/>
    </source>
</evidence>
<feature type="transmembrane region" description="Helical" evidence="8">
    <location>
        <begin position="209"/>
        <end position="229"/>
    </location>
</feature>
<dbReference type="Pfam" id="PF06699">
    <property type="entry name" value="PIG-F"/>
    <property type="match status" value="1"/>
</dbReference>
<evidence type="ECO:0000256" key="7">
    <source>
        <dbReference type="ARBA" id="ARBA00023136"/>
    </source>
</evidence>
<dbReference type="AlphaFoldDB" id="A0A261XZW2"/>
<evidence type="ECO:0000256" key="3">
    <source>
        <dbReference type="ARBA" id="ARBA00022502"/>
    </source>
</evidence>
<dbReference type="GO" id="GO:0005789">
    <property type="term" value="C:endoplasmic reticulum membrane"/>
    <property type="evidence" value="ECO:0007669"/>
    <property type="project" value="UniProtKB-SubCell"/>
</dbReference>
<dbReference type="UniPathway" id="UPA00196"/>
<organism evidence="9 10">
    <name type="scientific">Bifiguratus adelaidae</name>
    <dbReference type="NCBI Taxonomy" id="1938954"/>
    <lineage>
        <taxon>Eukaryota</taxon>
        <taxon>Fungi</taxon>
        <taxon>Fungi incertae sedis</taxon>
        <taxon>Mucoromycota</taxon>
        <taxon>Mucoromycotina</taxon>
        <taxon>Endogonomycetes</taxon>
        <taxon>Endogonales</taxon>
        <taxon>Endogonales incertae sedis</taxon>
        <taxon>Bifiguratus</taxon>
    </lineage>
</organism>
<evidence type="ECO:0000313" key="10">
    <source>
        <dbReference type="Proteomes" id="UP000242875"/>
    </source>
</evidence>
<dbReference type="Pfam" id="PF16093">
    <property type="entry name" value="PAC4"/>
    <property type="match status" value="1"/>
</dbReference>
<keyword evidence="3" id="KW-0337">GPI-anchor biosynthesis</keyword>
<protein>
    <submittedName>
        <fullName evidence="9">Uncharacterized protein</fullName>
    </submittedName>
</protein>
<evidence type="ECO:0000256" key="6">
    <source>
        <dbReference type="ARBA" id="ARBA00022989"/>
    </source>
</evidence>
<comment type="subcellular location">
    <subcellularLocation>
        <location evidence="1">Endoplasmic reticulum membrane</location>
        <topology evidence="1">Multi-pass membrane protein</topology>
    </subcellularLocation>
</comment>
<dbReference type="InterPro" id="IPR032157">
    <property type="entry name" value="PAC4"/>
</dbReference>
<evidence type="ECO:0000313" key="9">
    <source>
        <dbReference type="EMBL" id="OZJ03909.1"/>
    </source>
</evidence>
<feature type="transmembrane region" description="Helical" evidence="8">
    <location>
        <begin position="283"/>
        <end position="306"/>
    </location>
</feature>
<proteinExistence type="predicted"/>
<dbReference type="GO" id="GO:0006506">
    <property type="term" value="P:GPI anchor biosynthetic process"/>
    <property type="evidence" value="ECO:0007669"/>
    <property type="project" value="UniProtKB-UniPathway"/>
</dbReference>
<dbReference type="InterPro" id="IPR029058">
    <property type="entry name" value="AB_hydrolase_fold"/>
</dbReference>
<gene>
    <name evidence="9" type="ORF">BZG36_03288</name>
</gene>
<accession>A0A261XZW2</accession>
<feature type="transmembrane region" description="Helical" evidence="8">
    <location>
        <begin position="147"/>
        <end position="167"/>
    </location>
</feature>
<feature type="transmembrane region" description="Helical" evidence="8">
    <location>
        <begin position="249"/>
        <end position="271"/>
    </location>
</feature>
<comment type="pathway">
    <text evidence="2">Glycolipid biosynthesis; glycosylphosphatidylinositol-anchor biosynthesis.</text>
</comment>
<evidence type="ECO:0000256" key="5">
    <source>
        <dbReference type="ARBA" id="ARBA00022824"/>
    </source>
</evidence>
<dbReference type="OrthoDB" id="17366at2759"/>
<evidence type="ECO:0000256" key="4">
    <source>
        <dbReference type="ARBA" id="ARBA00022692"/>
    </source>
</evidence>
<feature type="transmembrane region" description="Helical" evidence="8">
    <location>
        <begin position="179"/>
        <end position="202"/>
    </location>
</feature>
<name>A0A261XZW2_9FUNG</name>
<evidence type="ECO:0000256" key="2">
    <source>
        <dbReference type="ARBA" id="ARBA00004687"/>
    </source>
</evidence>
<keyword evidence="10" id="KW-1185">Reference proteome</keyword>
<evidence type="ECO:0000256" key="8">
    <source>
        <dbReference type="SAM" id="Phobius"/>
    </source>
</evidence>
<dbReference type="PANTHER" id="PTHR33559">
    <property type="entry name" value="PROTEASOME ASSEMBLY CHAPERONE 4"/>
    <property type="match status" value="1"/>
</dbReference>
<dbReference type="Proteomes" id="UP000242875">
    <property type="component" value="Unassembled WGS sequence"/>
</dbReference>
<reference evidence="9 10" key="1">
    <citation type="journal article" date="2017" name="Mycologia">
        <title>Bifiguratus adelaidae, gen. et sp. nov., a new member of Mucoromycotina in endophytic and soil-dwelling habitats.</title>
        <authorList>
            <person name="Torres-Cruz T.J."/>
            <person name="Billingsley Tobias T.L."/>
            <person name="Almatruk M."/>
            <person name="Hesse C."/>
            <person name="Kuske C.R."/>
            <person name="Desiro A."/>
            <person name="Benucci G.M."/>
            <person name="Bonito G."/>
            <person name="Stajich J.E."/>
            <person name="Dunlap C."/>
            <person name="Arnold A.E."/>
            <person name="Porras-Alfaro A."/>
        </authorList>
    </citation>
    <scope>NUCLEOTIDE SEQUENCE [LARGE SCALE GENOMIC DNA]</scope>
    <source>
        <strain evidence="9 10">AZ0501</strain>
    </source>
</reference>
<dbReference type="EMBL" id="MVBO01000063">
    <property type="protein sequence ID" value="OZJ03909.1"/>
    <property type="molecule type" value="Genomic_DNA"/>
</dbReference>
<keyword evidence="5" id="KW-0256">Endoplasmic reticulum</keyword>
<comment type="caution">
    <text evidence="9">The sequence shown here is derived from an EMBL/GenBank/DDBJ whole genome shotgun (WGS) entry which is preliminary data.</text>
</comment>